<sequence length="257" mass="28304">MADGNEIIAPISSAETWQRAGFWHRLIAAVIDGFTVALPLQILVVILFLVTNGHVQGSAGFTTTRCVAVSVVPPPGFNSTRECRTSFLGFDTAHTLVLDSVSQDGTVNTSSSTKYTLGPDGRPNDAFIIDGFYWVLSLTYLIILEYRFGQTLGKYIVSIRTIDVDVPERVGIPLKKAVFRQLAMLVVMMLPLLPALLSMLFISLTMTPIIVSLLLMLAWYLWIIISIVERRDPIYDQLAGTAVITNQILTIETTAPK</sequence>
<evidence type="ECO:0000256" key="6">
    <source>
        <dbReference type="SAM" id="Phobius"/>
    </source>
</evidence>
<dbReference type="Proteomes" id="UP001237780">
    <property type="component" value="Unassembled WGS sequence"/>
</dbReference>
<gene>
    <name evidence="8" type="ORF">QFZ34_004607</name>
</gene>
<evidence type="ECO:0000259" key="7">
    <source>
        <dbReference type="Pfam" id="PF06271"/>
    </source>
</evidence>
<feature type="transmembrane region" description="Helical" evidence="6">
    <location>
        <begin position="126"/>
        <end position="144"/>
    </location>
</feature>
<comment type="subcellular location">
    <subcellularLocation>
        <location evidence="1">Cell membrane</location>
        <topology evidence="1">Multi-pass membrane protein</topology>
    </subcellularLocation>
</comment>
<dbReference type="PANTHER" id="PTHR36115">
    <property type="entry name" value="PROLINE-RICH ANTIGEN HOMOLOG-RELATED"/>
    <property type="match status" value="1"/>
</dbReference>
<feature type="transmembrane region" description="Helical" evidence="6">
    <location>
        <begin position="182"/>
        <end position="203"/>
    </location>
</feature>
<organism evidence="8 9">
    <name type="scientific">Phyllobacterium ifriqiyense</name>
    <dbReference type="NCBI Taxonomy" id="314238"/>
    <lineage>
        <taxon>Bacteria</taxon>
        <taxon>Pseudomonadati</taxon>
        <taxon>Pseudomonadota</taxon>
        <taxon>Alphaproteobacteria</taxon>
        <taxon>Hyphomicrobiales</taxon>
        <taxon>Phyllobacteriaceae</taxon>
        <taxon>Phyllobacterium</taxon>
    </lineage>
</organism>
<keyword evidence="5 6" id="KW-0472">Membrane</keyword>
<evidence type="ECO:0000256" key="4">
    <source>
        <dbReference type="ARBA" id="ARBA00022989"/>
    </source>
</evidence>
<evidence type="ECO:0000256" key="1">
    <source>
        <dbReference type="ARBA" id="ARBA00004651"/>
    </source>
</evidence>
<dbReference type="InterPro" id="IPR010432">
    <property type="entry name" value="RDD"/>
</dbReference>
<protein>
    <recommendedName>
        <fullName evidence="7">RDD domain-containing protein</fullName>
    </recommendedName>
</protein>
<dbReference type="Pfam" id="PF06271">
    <property type="entry name" value="RDD"/>
    <property type="match status" value="1"/>
</dbReference>
<proteinExistence type="predicted"/>
<evidence type="ECO:0000256" key="3">
    <source>
        <dbReference type="ARBA" id="ARBA00022692"/>
    </source>
</evidence>
<feature type="transmembrane region" description="Helical" evidence="6">
    <location>
        <begin position="26"/>
        <end position="50"/>
    </location>
</feature>
<keyword evidence="2" id="KW-1003">Cell membrane</keyword>
<dbReference type="RefSeq" id="WP_307285706.1">
    <property type="nucleotide sequence ID" value="NZ_JAUSZT010000003.1"/>
</dbReference>
<dbReference type="PANTHER" id="PTHR36115:SF9">
    <property type="entry name" value="LMO1584 PROTEIN"/>
    <property type="match status" value="1"/>
</dbReference>
<evidence type="ECO:0000256" key="5">
    <source>
        <dbReference type="ARBA" id="ARBA00023136"/>
    </source>
</evidence>
<keyword evidence="4 6" id="KW-1133">Transmembrane helix</keyword>
<evidence type="ECO:0000256" key="2">
    <source>
        <dbReference type="ARBA" id="ARBA00022475"/>
    </source>
</evidence>
<keyword evidence="3 6" id="KW-0812">Transmembrane</keyword>
<keyword evidence="9" id="KW-1185">Reference proteome</keyword>
<name>A0ABU0SF87_9HYPH</name>
<evidence type="ECO:0000313" key="8">
    <source>
        <dbReference type="EMBL" id="MDQ0999425.1"/>
    </source>
</evidence>
<accession>A0ABU0SF87</accession>
<dbReference type="EMBL" id="JAUSZT010000003">
    <property type="protein sequence ID" value="MDQ0999425.1"/>
    <property type="molecule type" value="Genomic_DNA"/>
</dbReference>
<evidence type="ECO:0000313" key="9">
    <source>
        <dbReference type="Proteomes" id="UP001237780"/>
    </source>
</evidence>
<feature type="transmembrane region" description="Helical" evidence="6">
    <location>
        <begin position="209"/>
        <end position="228"/>
    </location>
</feature>
<comment type="caution">
    <text evidence="8">The sequence shown here is derived from an EMBL/GenBank/DDBJ whole genome shotgun (WGS) entry which is preliminary data.</text>
</comment>
<dbReference type="InterPro" id="IPR051791">
    <property type="entry name" value="Pra-immunoreactive"/>
</dbReference>
<feature type="domain" description="RDD" evidence="7">
    <location>
        <begin position="135"/>
        <end position="239"/>
    </location>
</feature>
<reference evidence="8 9" key="1">
    <citation type="submission" date="2023-07" db="EMBL/GenBank/DDBJ databases">
        <title>Comparative genomics of wheat-associated soil bacteria to identify genetic determinants of phenazine resistance.</title>
        <authorList>
            <person name="Mouncey N."/>
        </authorList>
    </citation>
    <scope>NUCLEOTIDE SEQUENCE [LARGE SCALE GENOMIC DNA]</scope>
    <source>
        <strain evidence="8 9">W4I11</strain>
    </source>
</reference>